<proteinExistence type="inferred from homology"/>
<comment type="similarity">
    <text evidence="1">Belongs to the carbon-nitrogen hydrolase superfamily. NIT1/NIT2 family.</text>
</comment>
<reference evidence="4 5" key="1">
    <citation type="submission" date="2024-06" db="EMBL/GenBank/DDBJ databases">
        <authorList>
            <person name="Li Z."/>
            <person name="Jiang Y."/>
        </authorList>
    </citation>
    <scope>NUCLEOTIDE SEQUENCE [LARGE SCALE GENOMIC DNA]</scope>
    <source>
        <strain evidence="4 5">HSW-8</strain>
    </source>
</reference>
<dbReference type="InterPro" id="IPR045254">
    <property type="entry name" value="Nit1/2_C-N_Hydrolase"/>
</dbReference>
<dbReference type="GO" id="GO:0016787">
    <property type="term" value="F:hydrolase activity"/>
    <property type="evidence" value="ECO:0007669"/>
    <property type="project" value="UniProtKB-KW"/>
</dbReference>
<dbReference type="PROSITE" id="PS01227">
    <property type="entry name" value="UPF0012"/>
    <property type="match status" value="1"/>
</dbReference>
<evidence type="ECO:0000256" key="1">
    <source>
        <dbReference type="ARBA" id="ARBA00010613"/>
    </source>
</evidence>
<evidence type="ECO:0000259" key="3">
    <source>
        <dbReference type="PROSITE" id="PS50263"/>
    </source>
</evidence>
<dbReference type="SUPFAM" id="SSF56317">
    <property type="entry name" value="Carbon-nitrogen hydrolase"/>
    <property type="match status" value="1"/>
</dbReference>
<dbReference type="EMBL" id="JBEPIJ010000002">
    <property type="protein sequence ID" value="MES0872807.1"/>
    <property type="molecule type" value="Genomic_DNA"/>
</dbReference>
<evidence type="ECO:0000313" key="4">
    <source>
        <dbReference type="EMBL" id="MES0872807.1"/>
    </source>
</evidence>
<gene>
    <name evidence="4" type="ORF">ABSH63_02095</name>
</gene>
<dbReference type="PROSITE" id="PS50263">
    <property type="entry name" value="CN_HYDROLASE"/>
    <property type="match status" value="1"/>
</dbReference>
<sequence length="274" mass="29307">MSMQAAVIQMNAGADRDANLAQAAHWLRAAAAAGARLAVLPENFACMGTRETDKLALAEVDGSGPIQDFLATQARTLSLWIVGGTIPLAVPGEAGRVFAACGVWNARGERVARYDKIHLFDIEVPDGSGERYRESATIAPGAPVPVVVDTPLGRLGLSVCYDLRFPELYRRLLAQGAELLCVPSAFTARTGEAHWEILLRARAVENLCHVLASNQCGTHGGGRRTWGHSCIIDPWGRVLGDAGDAPGIVVADVDAAARDATRRRFPVLDHRRLS</sequence>
<dbReference type="PANTHER" id="PTHR23088:SF27">
    <property type="entry name" value="DEAMINATED GLUTATHIONE AMIDASE"/>
    <property type="match status" value="1"/>
</dbReference>
<evidence type="ECO:0000313" key="5">
    <source>
        <dbReference type="Proteomes" id="UP001465331"/>
    </source>
</evidence>
<dbReference type="PANTHER" id="PTHR23088">
    <property type="entry name" value="NITRILASE-RELATED"/>
    <property type="match status" value="1"/>
</dbReference>
<dbReference type="InterPro" id="IPR036526">
    <property type="entry name" value="C-N_Hydrolase_sf"/>
</dbReference>
<dbReference type="Gene3D" id="3.60.110.10">
    <property type="entry name" value="Carbon-nitrogen hydrolase"/>
    <property type="match status" value="1"/>
</dbReference>
<feature type="domain" description="CN hydrolase" evidence="3">
    <location>
        <begin position="3"/>
        <end position="255"/>
    </location>
</feature>
<accession>A0ABV2A6H1</accession>
<protein>
    <submittedName>
        <fullName evidence="4">Carbon-nitrogen hydrolase family protein</fullName>
    </submittedName>
</protein>
<dbReference type="InterPro" id="IPR003010">
    <property type="entry name" value="C-N_Hydrolase"/>
</dbReference>
<evidence type="ECO:0000256" key="2">
    <source>
        <dbReference type="ARBA" id="ARBA00022801"/>
    </source>
</evidence>
<dbReference type="InterPro" id="IPR001110">
    <property type="entry name" value="UPF0012_CS"/>
</dbReference>
<name>A0ABV2A6H1_9GAMM</name>
<organism evidence="4 5">
    <name type="scientific">Sinimarinibacterium thermocellulolyticum</name>
    <dbReference type="NCBI Taxonomy" id="3170016"/>
    <lineage>
        <taxon>Bacteria</taxon>
        <taxon>Pseudomonadati</taxon>
        <taxon>Pseudomonadota</taxon>
        <taxon>Gammaproteobacteria</taxon>
        <taxon>Nevskiales</taxon>
        <taxon>Nevskiaceae</taxon>
        <taxon>Sinimarinibacterium</taxon>
    </lineage>
</organism>
<comment type="caution">
    <text evidence="4">The sequence shown here is derived from an EMBL/GenBank/DDBJ whole genome shotgun (WGS) entry which is preliminary data.</text>
</comment>
<dbReference type="CDD" id="cd07572">
    <property type="entry name" value="nit"/>
    <property type="match status" value="1"/>
</dbReference>
<dbReference type="RefSeq" id="WP_352886988.1">
    <property type="nucleotide sequence ID" value="NZ_JBEPIJ010000002.1"/>
</dbReference>
<keyword evidence="2 4" id="KW-0378">Hydrolase</keyword>
<dbReference type="Pfam" id="PF00795">
    <property type="entry name" value="CN_hydrolase"/>
    <property type="match status" value="1"/>
</dbReference>
<keyword evidence="5" id="KW-1185">Reference proteome</keyword>
<dbReference type="Proteomes" id="UP001465331">
    <property type="component" value="Unassembled WGS sequence"/>
</dbReference>